<evidence type="ECO:0000313" key="5">
    <source>
        <dbReference type="Proteomes" id="UP000315439"/>
    </source>
</evidence>
<dbReference type="Pfam" id="PF13462">
    <property type="entry name" value="Thioredoxin_4"/>
    <property type="match status" value="1"/>
</dbReference>
<dbReference type="AlphaFoldDB" id="A0A545UFX7"/>
<organism evidence="4 5">
    <name type="scientific">Aliikangiella coralliicola</name>
    <dbReference type="NCBI Taxonomy" id="2592383"/>
    <lineage>
        <taxon>Bacteria</taxon>
        <taxon>Pseudomonadati</taxon>
        <taxon>Pseudomonadota</taxon>
        <taxon>Gammaproteobacteria</taxon>
        <taxon>Oceanospirillales</taxon>
        <taxon>Pleioneaceae</taxon>
        <taxon>Aliikangiella</taxon>
    </lineage>
</organism>
<dbReference type="PANTHER" id="PTHR35891">
    <property type="entry name" value="THIOL:DISULFIDE INTERCHANGE PROTEIN DSBA"/>
    <property type="match status" value="1"/>
</dbReference>
<feature type="compositionally biased region" description="Basic and acidic residues" evidence="2">
    <location>
        <begin position="79"/>
        <end position="102"/>
    </location>
</feature>
<dbReference type="InterPro" id="IPR023205">
    <property type="entry name" value="DsbA/DsbL"/>
</dbReference>
<reference evidence="4 5" key="1">
    <citation type="submission" date="2019-07" db="EMBL/GenBank/DDBJ databases">
        <title>Draft genome for Aliikangiella sp. M105.</title>
        <authorList>
            <person name="Wang G."/>
        </authorList>
    </citation>
    <scope>NUCLEOTIDE SEQUENCE [LARGE SCALE GENOMIC DNA]</scope>
    <source>
        <strain evidence="4 5">M105</strain>
    </source>
</reference>
<gene>
    <name evidence="4" type="ORF">FLL46_07535</name>
</gene>
<dbReference type="SUPFAM" id="SSF52833">
    <property type="entry name" value="Thioredoxin-like"/>
    <property type="match status" value="1"/>
</dbReference>
<dbReference type="InterPro" id="IPR050824">
    <property type="entry name" value="Thiol_disulfide_DsbA"/>
</dbReference>
<comment type="caution">
    <text evidence="4">The sequence shown here is derived from an EMBL/GenBank/DDBJ whole genome shotgun (WGS) entry which is preliminary data.</text>
</comment>
<feature type="region of interest" description="Disordered" evidence="2">
    <location>
        <begin position="50"/>
        <end position="109"/>
    </location>
</feature>
<evidence type="ECO:0000259" key="3">
    <source>
        <dbReference type="PROSITE" id="PS51352"/>
    </source>
</evidence>
<dbReference type="OrthoDB" id="9784896at2"/>
<keyword evidence="1" id="KW-0732">Signal</keyword>
<evidence type="ECO:0000256" key="1">
    <source>
        <dbReference type="ARBA" id="ARBA00022729"/>
    </source>
</evidence>
<protein>
    <submittedName>
        <fullName evidence="4">Thiol:disulfide interchange protein DsbA/DsbL</fullName>
    </submittedName>
</protein>
<accession>A0A545UFX7</accession>
<dbReference type="InterPro" id="IPR013766">
    <property type="entry name" value="Thioredoxin_domain"/>
</dbReference>
<feature type="domain" description="Thioredoxin" evidence="3">
    <location>
        <begin position="69"/>
        <end position="281"/>
    </location>
</feature>
<evidence type="ECO:0000313" key="4">
    <source>
        <dbReference type="EMBL" id="TQV88369.1"/>
    </source>
</evidence>
<dbReference type="EMBL" id="VIKS01000004">
    <property type="protein sequence ID" value="TQV88369.1"/>
    <property type="molecule type" value="Genomic_DNA"/>
</dbReference>
<proteinExistence type="predicted"/>
<dbReference type="PANTHER" id="PTHR35891:SF3">
    <property type="entry name" value="THIOL:DISULFIDE INTERCHANGE PROTEIN DSBL"/>
    <property type="match status" value="1"/>
</dbReference>
<dbReference type="CDD" id="cd03019">
    <property type="entry name" value="DsbA_DsbA"/>
    <property type="match status" value="1"/>
</dbReference>
<sequence>MLCQCCYDAGLFFPTIIISSGDPVKHFSIVKLFIVISVLILASCQAEESKDASGSETSQSKAAATKEQPKQADATPKVAEAEKPQADHHGHAHSGDGHEHQAKVQPGEKYQKVEPQFECSEPVVVEFFAYHCPHCNDLEPAAEAWRKQNADKVKFVSIPTTLGHQQLGSMVLVHHAAKMLGVLEKTQPALFERFHKEKKLFASPEEAAEFLAAQGADKAKALETLQNQDALTKSIEADFELLQKYKISSVPQVLVNHQYMTNITAAGGHDEVFKVVDETLKLENGCKTK</sequence>
<evidence type="ECO:0000256" key="2">
    <source>
        <dbReference type="SAM" id="MobiDB-lite"/>
    </source>
</evidence>
<dbReference type="InterPro" id="IPR012336">
    <property type="entry name" value="Thioredoxin-like_fold"/>
</dbReference>
<dbReference type="Gene3D" id="3.40.30.10">
    <property type="entry name" value="Glutaredoxin"/>
    <property type="match status" value="1"/>
</dbReference>
<dbReference type="InterPro" id="IPR036249">
    <property type="entry name" value="Thioredoxin-like_sf"/>
</dbReference>
<keyword evidence="5" id="KW-1185">Reference proteome</keyword>
<dbReference type="Proteomes" id="UP000315439">
    <property type="component" value="Unassembled WGS sequence"/>
</dbReference>
<dbReference type="PROSITE" id="PS51352">
    <property type="entry name" value="THIOREDOXIN_2"/>
    <property type="match status" value="1"/>
</dbReference>
<name>A0A545UFX7_9GAMM</name>